<sequence>MRTNQYVLSLKWAIVLSIFHFSLAKAQTVFSKGADVGWLPQMEATGYKFYDQDGKETDCLQLLKDRGMNSIRLRVWVNPNDDKASGHCSKEETIIMALRAKKMGMRVMINFHYSDSWADPAKQFKPKAWEKHSFPELLDDVYNHTFDVISSLKKAGVTPEWVQVGNEIPGGMLWPDGSTDNWKQLGQLLNKGYDAVKAVDQNIKVIVHVDEGNNNAKFRTFFDNATAQKVRYDIIGLSYYPYWIKKDYSETIADLEFNLNDMVKRYNKDVMIVEVGGEDDKVQNTYELLKATIEAVKKVPNNRGLGVMYWEPQGARSWSHYALSAWQADGKPSPALDAFKE</sequence>
<dbReference type="OrthoDB" id="9768786at2"/>
<dbReference type="RefSeq" id="WP_133532268.1">
    <property type="nucleotide sequence ID" value="NZ_SNXR01000012.1"/>
</dbReference>
<feature type="signal peptide" evidence="6">
    <location>
        <begin position="1"/>
        <end position="26"/>
    </location>
</feature>
<dbReference type="SUPFAM" id="SSF51445">
    <property type="entry name" value="(Trans)glycosidases"/>
    <property type="match status" value="1"/>
</dbReference>
<dbReference type="AlphaFoldDB" id="A0A4R6QC38"/>
<evidence type="ECO:0000256" key="2">
    <source>
        <dbReference type="ARBA" id="ARBA00010687"/>
    </source>
</evidence>
<dbReference type="PANTHER" id="PTHR34983">
    <property type="entry name" value="ARABINOGALACTAN ENDO-BETA-1,4-GALACTANASE A"/>
    <property type="match status" value="1"/>
</dbReference>
<dbReference type="Pfam" id="PF07745">
    <property type="entry name" value="Glyco_hydro_53"/>
    <property type="match status" value="1"/>
</dbReference>
<dbReference type="GO" id="GO:0031218">
    <property type="term" value="F:arabinogalactan endo-1,4-beta-galactosidase activity"/>
    <property type="evidence" value="ECO:0007669"/>
    <property type="project" value="UniProtKB-EC"/>
</dbReference>
<evidence type="ECO:0000256" key="5">
    <source>
        <dbReference type="ARBA" id="ARBA00023295"/>
    </source>
</evidence>
<comment type="similarity">
    <text evidence="2 6">Belongs to the glycosyl hydrolase 53 family.</text>
</comment>
<dbReference type="GO" id="GO:0045490">
    <property type="term" value="P:pectin catabolic process"/>
    <property type="evidence" value="ECO:0007669"/>
    <property type="project" value="TreeGrafter"/>
</dbReference>
<keyword evidence="8" id="KW-1185">Reference proteome</keyword>
<keyword evidence="6" id="KW-0732">Signal</keyword>
<dbReference type="EMBL" id="SNXR01000012">
    <property type="protein sequence ID" value="TDP59961.1"/>
    <property type="molecule type" value="Genomic_DNA"/>
</dbReference>
<reference evidence="7 8" key="1">
    <citation type="submission" date="2019-03" db="EMBL/GenBank/DDBJ databases">
        <title>Genomic Encyclopedia of Archaeal and Bacterial Type Strains, Phase II (KMG-II): from individual species to whole genera.</title>
        <authorList>
            <person name="Goeker M."/>
        </authorList>
    </citation>
    <scope>NUCLEOTIDE SEQUENCE [LARGE SCALE GENOMIC DNA]</scope>
    <source>
        <strain evidence="7 8">DSM 25687</strain>
    </source>
</reference>
<gene>
    <name evidence="7" type="ORF">BC748_0931</name>
</gene>
<name>A0A4R6QC38_9FLAO</name>
<evidence type="ECO:0000256" key="4">
    <source>
        <dbReference type="ARBA" id="ARBA00022801"/>
    </source>
</evidence>
<proteinExistence type="inferred from homology"/>
<dbReference type="Gene3D" id="3.20.20.80">
    <property type="entry name" value="Glycosidases"/>
    <property type="match status" value="1"/>
</dbReference>
<evidence type="ECO:0000313" key="8">
    <source>
        <dbReference type="Proteomes" id="UP000295260"/>
    </source>
</evidence>
<evidence type="ECO:0000256" key="1">
    <source>
        <dbReference type="ARBA" id="ARBA00001695"/>
    </source>
</evidence>
<accession>A0A4R6QC38</accession>
<keyword evidence="5 6" id="KW-0326">Glycosidase</keyword>
<evidence type="ECO:0000256" key="6">
    <source>
        <dbReference type="RuleBase" id="RU361192"/>
    </source>
</evidence>
<evidence type="ECO:0000256" key="3">
    <source>
        <dbReference type="ARBA" id="ARBA00012556"/>
    </source>
</evidence>
<protein>
    <recommendedName>
        <fullName evidence="3 6">Arabinogalactan endo-beta-1,4-galactanase</fullName>
        <ecNumber evidence="3 6">3.2.1.89</ecNumber>
    </recommendedName>
</protein>
<evidence type="ECO:0000313" key="7">
    <source>
        <dbReference type="EMBL" id="TDP59961.1"/>
    </source>
</evidence>
<comment type="caution">
    <text evidence="7">The sequence shown here is derived from an EMBL/GenBank/DDBJ whole genome shotgun (WGS) entry which is preliminary data.</text>
</comment>
<organism evidence="7 8">
    <name type="scientific">Flavobacterium dankookense</name>
    <dbReference type="NCBI Taxonomy" id="706186"/>
    <lineage>
        <taxon>Bacteria</taxon>
        <taxon>Pseudomonadati</taxon>
        <taxon>Bacteroidota</taxon>
        <taxon>Flavobacteriia</taxon>
        <taxon>Flavobacteriales</taxon>
        <taxon>Flavobacteriaceae</taxon>
        <taxon>Flavobacterium</taxon>
    </lineage>
</organism>
<dbReference type="Proteomes" id="UP000295260">
    <property type="component" value="Unassembled WGS sequence"/>
</dbReference>
<dbReference type="InterPro" id="IPR017853">
    <property type="entry name" value="GH"/>
</dbReference>
<dbReference type="EC" id="3.2.1.89" evidence="3 6"/>
<dbReference type="GO" id="GO:0015926">
    <property type="term" value="F:glucosidase activity"/>
    <property type="evidence" value="ECO:0007669"/>
    <property type="project" value="InterPro"/>
</dbReference>
<feature type="chain" id="PRO_5021042152" description="Arabinogalactan endo-beta-1,4-galactanase" evidence="6">
    <location>
        <begin position="27"/>
        <end position="341"/>
    </location>
</feature>
<comment type="catalytic activity">
    <reaction evidence="1 6">
        <text>The enzyme specifically hydrolyzes (1-&gt;4)-beta-D-galactosidic linkages in type I arabinogalactans.</text>
        <dbReference type="EC" id="3.2.1.89"/>
    </reaction>
</comment>
<dbReference type="PANTHER" id="PTHR34983:SF1">
    <property type="entry name" value="ARABINOGALACTAN ENDO-BETA-1,4-GALACTANASE A"/>
    <property type="match status" value="1"/>
</dbReference>
<keyword evidence="4 6" id="KW-0378">Hydrolase</keyword>
<dbReference type="InterPro" id="IPR011683">
    <property type="entry name" value="Glyco_hydro_53"/>
</dbReference>